<comment type="similarity">
    <text evidence="1">Belongs to the ustYa family.</text>
</comment>
<evidence type="ECO:0000313" key="3">
    <source>
        <dbReference type="EMBL" id="KAJ5092741.1"/>
    </source>
</evidence>
<protein>
    <submittedName>
        <fullName evidence="3">Uncharacterized protein</fullName>
    </submittedName>
</protein>
<dbReference type="Pfam" id="PF11807">
    <property type="entry name" value="UstYa"/>
    <property type="match status" value="1"/>
</dbReference>
<dbReference type="GO" id="GO:0043386">
    <property type="term" value="P:mycotoxin biosynthetic process"/>
    <property type="evidence" value="ECO:0007669"/>
    <property type="project" value="InterPro"/>
</dbReference>
<evidence type="ECO:0000256" key="2">
    <source>
        <dbReference type="SAM" id="Phobius"/>
    </source>
</evidence>
<dbReference type="OrthoDB" id="3687641at2759"/>
<keyword evidence="2" id="KW-0472">Membrane</keyword>
<accession>A0A9W9F3D7</accession>
<evidence type="ECO:0000256" key="1">
    <source>
        <dbReference type="ARBA" id="ARBA00035112"/>
    </source>
</evidence>
<dbReference type="AlphaFoldDB" id="A0A9W9F3D7"/>
<gene>
    <name evidence="3" type="ORF">N7456_008602</name>
</gene>
<dbReference type="InterPro" id="IPR021765">
    <property type="entry name" value="UstYa-like"/>
</dbReference>
<reference evidence="3" key="2">
    <citation type="journal article" date="2023" name="IMA Fungus">
        <title>Comparative genomic study of the Penicillium genus elucidates a diverse pangenome and 15 lateral gene transfer events.</title>
        <authorList>
            <person name="Petersen C."/>
            <person name="Sorensen T."/>
            <person name="Nielsen M.R."/>
            <person name="Sondergaard T.E."/>
            <person name="Sorensen J.L."/>
            <person name="Fitzpatrick D.A."/>
            <person name="Frisvad J.C."/>
            <person name="Nielsen K.L."/>
        </authorList>
    </citation>
    <scope>NUCLEOTIDE SEQUENCE</scope>
    <source>
        <strain evidence="3">IBT 30069</strain>
    </source>
</reference>
<evidence type="ECO:0000313" key="4">
    <source>
        <dbReference type="Proteomes" id="UP001149165"/>
    </source>
</evidence>
<sequence length="185" mass="20426">MEIESQPFLPPTADDKQQPNICPECHIGCHSRFSTGKLILWVGTAILFNAIALMFIAVRSDKGIPAAAYAATRHEGISGIQLRYFIKSTDYVQTPYFGEPGETTDAAWDELLGDMFIRATSEELAAANQSSITLPGGSENLAWLGVSHDLHCINSIRQSIYRDHYYPNVTAKEANKLRSHSGKCH</sequence>
<dbReference type="PANTHER" id="PTHR33365:SF12">
    <property type="entry name" value="TAT PATHWAY SIGNAL SEQUENCE"/>
    <property type="match status" value="1"/>
</dbReference>
<organism evidence="3 4">
    <name type="scientific">Penicillium angulare</name>
    <dbReference type="NCBI Taxonomy" id="116970"/>
    <lineage>
        <taxon>Eukaryota</taxon>
        <taxon>Fungi</taxon>
        <taxon>Dikarya</taxon>
        <taxon>Ascomycota</taxon>
        <taxon>Pezizomycotina</taxon>
        <taxon>Eurotiomycetes</taxon>
        <taxon>Eurotiomycetidae</taxon>
        <taxon>Eurotiales</taxon>
        <taxon>Aspergillaceae</taxon>
        <taxon>Penicillium</taxon>
    </lineage>
</organism>
<dbReference type="PANTHER" id="PTHR33365">
    <property type="entry name" value="YALI0B05434P"/>
    <property type="match status" value="1"/>
</dbReference>
<dbReference type="Proteomes" id="UP001149165">
    <property type="component" value="Unassembled WGS sequence"/>
</dbReference>
<keyword evidence="4" id="KW-1185">Reference proteome</keyword>
<proteinExistence type="inferred from homology"/>
<reference evidence="3" key="1">
    <citation type="submission" date="2022-11" db="EMBL/GenBank/DDBJ databases">
        <authorList>
            <person name="Petersen C."/>
        </authorList>
    </citation>
    <scope>NUCLEOTIDE SEQUENCE</scope>
    <source>
        <strain evidence="3">IBT 30069</strain>
    </source>
</reference>
<comment type="caution">
    <text evidence="3">The sequence shown here is derived from an EMBL/GenBank/DDBJ whole genome shotgun (WGS) entry which is preliminary data.</text>
</comment>
<keyword evidence="2" id="KW-1133">Transmembrane helix</keyword>
<dbReference type="EMBL" id="JAPQKH010000006">
    <property type="protein sequence ID" value="KAJ5092741.1"/>
    <property type="molecule type" value="Genomic_DNA"/>
</dbReference>
<feature type="transmembrane region" description="Helical" evidence="2">
    <location>
        <begin position="38"/>
        <end position="58"/>
    </location>
</feature>
<name>A0A9W9F3D7_9EURO</name>
<keyword evidence="2" id="KW-0812">Transmembrane</keyword>